<dbReference type="PANTHER" id="PTHR13696">
    <property type="entry name" value="P-LOOP CONTAINING NUCLEOSIDE TRIPHOSPHATE HYDROLASE"/>
    <property type="match status" value="1"/>
</dbReference>
<dbReference type="RefSeq" id="WP_126188139.1">
    <property type="nucleotide sequence ID" value="NZ_PELM01000493.1"/>
</dbReference>
<evidence type="ECO:0000259" key="1">
    <source>
        <dbReference type="Pfam" id="PF13614"/>
    </source>
</evidence>
<feature type="domain" description="AAA" evidence="1">
    <location>
        <begin position="58"/>
        <end position="212"/>
    </location>
</feature>
<dbReference type="InterPro" id="IPR025669">
    <property type="entry name" value="AAA_dom"/>
</dbReference>
<dbReference type="CDD" id="cd02042">
    <property type="entry name" value="ParAB_family"/>
    <property type="match status" value="1"/>
</dbReference>
<dbReference type="InterPro" id="IPR050678">
    <property type="entry name" value="DNA_Partitioning_ATPase"/>
</dbReference>
<organism evidence="2 3">
    <name type="scientific">Thermus scotoductus</name>
    <dbReference type="NCBI Taxonomy" id="37636"/>
    <lineage>
        <taxon>Bacteria</taxon>
        <taxon>Thermotogati</taxon>
        <taxon>Deinococcota</taxon>
        <taxon>Deinococci</taxon>
        <taxon>Thermales</taxon>
        <taxon>Thermaceae</taxon>
        <taxon>Thermus</taxon>
    </lineage>
</organism>
<dbReference type="PANTHER" id="PTHR13696:SF52">
    <property type="entry name" value="PARA FAMILY PROTEIN CT_582"/>
    <property type="match status" value="1"/>
</dbReference>
<dbReference type="Pfam" id="PF13614">
    <property type="entry name" value="AAA_31"/>
    <property type="match status" value="1"/>
</dbReference>
<reference evidence="2 3" key="1">
    <citation type="journal article" date="2019" name="Extremophiles">
        <title>Biogeography of thermophiles and predominance of Thermus scotoductus in domestic water heaters.</title>
        <authorList>
            <person name="Wilpiszeski R.L."/>
            <person name="Zhang Z."/>
            <person name="House C.H."/>
        </authorList>
    </citation>
    <scope>NUCLEOTIDE SEQUENCE [LARGE SCALE GENOMIC DNA]</scope>
    <source>
        <strain evidence="2 3">38_S38</strain>
    </source>
</reference>
<sequence length="320" mass="34453">MTKTILVPLKEWALEQGLSYSGALKYIQEGRLKAKRLGRYWYVVKEVEAPGGEGVVLTLFTHAGGAGKTSLARDLGYEMASRGKRVLLVDVDPQANLSAWLGVVDAPVEETLLGLLEGKGQLRPREVLPGVSLIPAHVELARAELVLIREPYKMFALRKALQGFRQEYDLVLVDSLPSLGSLAGVAGMAGDGLLVPVEASPKGLQALPTVLAVARDYAEGLASLGMWGGTSFVRALFPNGLEGTVRDREVLAQLEALAGRVPLAPPLVRRPAVYREAQVQRLPVQAVGGEEVRREMRALGDFLEGILEGVRADLPKEVAP</sequence>
<dbReference type="Proteomes" id="UP000288082">
    <property type="component" value="Unassembled WGS sequence"/>
</dbReference>
<dbReference type="AlphaFoldDB" id="A0A430QV49"/>
<dbReference type="InterPro" id="IPR027417">
    <property type="entry name" value="P-loop_NTPase"/>
</dbReference>
<protein>
    <submittedName>
        <fullName evidence="2">P-loop NTPase</fullName>
    </submittedName>
</protein>
<dbReference type="Gene3D" id="3.40.50.300">
    <property type="entry name" value="P-loop containing nucleotide triphosphate hydrolases"/>
    <property type="match status" value="1"/>
</dbReference>
<proteinExistence type="predicted"/>
<comment type="caution">
    <text evidence="2">The sequence shown here is derived from an EMBL/GenBank/DDBJ whole genome shotgun (WGS) entry which is preliminary data.</text>
</comment>
<accession>A0A430QV49</accession>
<name>A0A430QV49_THESC</name>
<dbReference type="SUPFAM" id="SSF52540">
    <property type="entry name" value="P-loop containing nucleoside triphosphate hydrolases"/>
    <property type="match status" value="1"/>
</dbReference>
<evidence type="ECO:0000313" key="3">
    <source>
        <dbReference type="Proteomes" id="UP000288082"/>
    </source>
</evidence>
<gene>
    <name evidence="2" type="ORF">CSW50_14590</name>
</gene>
<dbReference type="EMBL" id="PELM01000493">
    <property type="protein sequence ID" value="RTG98790.1"/>
    <property type="molecule type" value="Genomic_DNA"/>
</dbReference>
<evidence type="ECO:0000313" key="2">
    <source>
        <dbReference type="EMBL" id="RTG98790.1"/>
    </source>
</evidence>